<organism evidence="7 8">
    <name type="scientific">Anaeramoeba flamelloides</name>
    <dbReference type="NCBI Taxonomy" id="1746091"/>
    <lineage>
        <taxon>Eukaryota</taxon>
        <taxon>Metamonada</taxon>
        <taxon>Anaeramoebidae</taxon>
        <taxon>Anaeramoeba</taxon>
    </lineage>
</organism>
<name>A0AAV7ZI02_9EUKA</name>
<keyword evidence="2" id="KW-1015">Disulfide bond</keyword>
<reference evidence="7" key="1">
    <citation type="submission" date="2022-08" db="EMBL/GenBank/DDBJ databases">
        <title>Novel sulphate-reducing endosymbionts in the free-living metamonad Anaeramoeba.</title>
        <authorList>
            <person name="Jerlstrom-Hultqvist J."/>
            <person name="Cepicka I."/>
            <person name="Gallot-Lavallee L."/>
            <person name="Salas-Leiva D."/>
            <person name="Curtis B.A."/>
            <person name="Zahonova K."/>
            <person name="Pipaliya S."/>
            <person name="Dacks J."/>
            <person name="Roger A.J."/>
        </authorList>
    </citation>
    <scope>NUCLEOTIDE SEQUENCE</scope>
    <source>
        <strain evidence="7">Busselton2</strain>
    </source>
</reference>
<evidence type="ECO:0000259" key="6">
    <source>
        <dbReference type="SMART" id="SM00329"/>
    </source>
</evidence>
<gene>
    <name evidence="7" type="ORF">M0812_13582</name>
</gene>
<keyword evidence="3" id="KW-0325">Glycoprotein</keyword>
<accession>A0AAV7ZI02</accession>
<sequence length="482" mass="52461">MKKPQTFLLIFVTLLLFGMVAPTNPGAKVTLTQPLFDKAVQVLLPYVEQEIKNIKIPDISGDYSSPIGKIEYSISSVVLNSFNLGGASIEITSTGFKITASGGSFSMGAHWHWREHSWPHISDSGSLSASGSGITAVVDIAIGENAGKPTITCSSATISIGSVKVDFHGGDSWLYNLFTSIIDKAIKSSIEKQFNSLVTKQINDASVKFLASIPFVMPIAKDVEVDYKLTSGIIFTPGKYFTIPSKAEFYYTPNPTEYTPGPVALPNIETSEMVQAFVSSFVSNSISKSFWETKAMYAVITNNNLPAWFPYKMNTKDWKDLIPALYTTYPDRDMKVILQADTWPKIEITSAGIQLSFVGSANVNILADSTHPEVQAFVLTATGGCDVAVKVNSTAVFGTFSNLKTDVKLTKTNIGQFSLDSLQTIINLMETSVITPLIQKFVANGYPIPLPKGAALIDPKVIYHTGYFTISTSMTYVMSEEN</sequence>
<evidence type="ECO:0000313" key="8">
    <source>
        <dbReference type="Proteomes" id="UP001146793"/>
    </source>
</evidence>
<dbReference type="InterPro" id="IPR001124">
    <property type="entry name" value="Lipid-bd_serum_glycop_C"/>
</dbReference>
<evidence type="ECO:0000313" key="7">
    <source>
        <dbReference type="EMBL" id="KAJ3441569.1"/>
    </source>
</evidence>
<feature type="chain" id="PRO_5043608486" evidence="4">
    <location>
        <begin position="23"/>
        <end position="482"/>
    </location>
</feature>
<evidence type="ECO:0000259" key="5">
    <source>
        <dbReference type="SMART" id="SM00328"/>
    </source>
</evidence>
<dbReference type="GO" id="GO:0005615">
    <property type="term" value="C:extracellular space"/>
    <property type="evidence" value="ECO:0007669"/>
    <property type="project" value="TreeGrafter"/>
</dbReference>
<dbReference type="InterPro" id="IPR017943">
    <property type="entry name" value="Bactericidal_perm-incr_a/b_dom"/>
</dbReference>
<dbReference type="FunFam" id="3.15.10.10:FF:000001">
    <property type="entry name" value="phospholipid transfer protein-like"/>
    <property type="match status" value="1"/>
</dbReference>
<dbReference type="PANTHER" id="PTHR10504">
    <property type="entry name" value="BACTERICIDAL PERMEABILITY-INCREASING BPI PROTEIN-RELATED"/>
    <property type="match status" value="1"/>
</dbReference>
<evidence type="ECO:0000256" key="3">
    <source>
        <dbReference type="ARBA" id="ARBA00023180"/>
    </source>
</evidence>
<dbReference type="InterPro" id="IPR032942">
    <property type="entry name" value="BPI/LBP/Plunc"/>
</dbReference>
<comment type="caution">
    <text evidence="7">The sequence shown here is derived from an EMBL/GenBank/DDBJ whole genome shotgun (WGS) entry which is preliminary data.</text>
</comment>
<dbReference type="PANTHER" id="PTHR10504:SF131">
    <property type="entry name" value="BPI2 DOMAIN-CONTAINING PROTEIN"/>
    <property type="match status" value="1"/>
</dbReference>
<dbReference type="Pfam" id="PF01273">
    <property type="entry name" value="LBP_BPI_CETP"/>
    <property type="match status" value="1"/>
</dbReference>
<comment type="similarity">
    <text evidence="1">Belongs to the BPI/LBP/Plunc superfamily. BPI/LBP family.</text>
</comment>
<keyword evidence="4" id="KW-0732">Signal</keyword>
<dbReference type="SMART" id="SM00329">
    <property type="entry name" value="BPI2"/>
    <property type="match status" value="1"/>
</dbReference>
<dbReference type="SUPFAM" id="SSF55394">
    <property type="entry name" value="Bactericidal permeability-increasing protein, BPI"/>
    <property type="match status" value="2"/>
</dbReference>
<feature type="signal peptide" evidence="4">
    <location>
        <begin position="1"/>
        <end position="22"/>
    </location>
</feature>
<dbReference type="Gene3D" id="3.15.20.10">
    <property type="entry name" value="Bactericidal permeability-increasing protein, domain 2"/>
    <property type="match status" value="1"/>
</dbReference>
<protein>
    <submittedName>
        <fullName evidence="7">Bactericidal permeability-increasing bpi protein-related</fullName>
    </submittedName>
</protein>
<feature type="domain" description="Lipid-binding serum glycoprotein C-terminal" evidence="6">
    <location>
        <begin position="268"/>
        <end position="472"/>
    </location>
</feature>
<dbReference type="Gene3D" id="3.15.10.10">
    <property type="entry name" value="Bactericidal permeability-increasing protein, domain 1"/>
    <property type="match status" value="1"/>
</dbReference>
<dbReference type="InterPro" id="IPR017942">
    <property type="entry name" value="Lipid-bd_serum_glycop_N"/>
</dbReference>
<dbReference type="Proteomes" id="UP001146793">
    <property type="component" value="Unassembled WGS sequence"/>
</dbReference>
<dbReference type="AlphaFoldDB" id="A0AAV7ZI02"/>
<dbReference type="SMART" id="SM00328">
    <property type="entry name" value="BPI1"/>
    <property type="match status" value="1"/>
</dbReference>
<dbReference type="Pfam" id="PF02886">
    <property type="entry name" value="LBP_BPI_CETP_C"/>
    <property type="match status" value="1"/>
</dbReference>
<feature type="domain" description="Lipid-binding serum glycoprotein N-terminal" evidence="5">
    <location>
        <begin position="31"/>
        <end position="254"/>
    </location>
</feature>
<dbReference type="EMBL" id="JANTQA010000029">
    <property type="protein sequence ID" value="KAJ3441569.1"/>
    <property type="molecule type" value="Genomic_DNA"/>
</dbReference>
<evidence type="ECO:0000256" key="1">
    <source>
        <dbReference type="ARBA" id="ARBA00007292"/>
    </source>
</evidence>
<proteinExistence type="inferred from homology"/>
<evidence type="ECO:0000256" key="2">
    <source>
        <dbReference type="ARBA" id="ARBA00023157"/>
    </source>
</evidence>
<dbReference type="GO" id="GO:0008289">
    <property type="term" value="F:lipid binding"/>
    <property type="evidence" value="ECO:0007669"/>
    <property type="project" value="InterPro"/>
</dbReference>
<evidence type="ECO:0000256" key="4">
    <source>
        <dbReference type="SAM" id="SignalP"/>
    </source>
</evidence>